<name>A0A9P4IDX6_9PEZI</name>
<dbReference type="AlphaFoldDB" id="A0A9P4IDX6"/>
<dbReference type="Pfam" id="PF08719">
    <property type="entry name" value="NADAR"/>
    <property type="match status" value="1"/>
</dbReference>
<organism evidence="2 3">
    <name type="scientific">Rhizodiscina lignyota</name>
    <dbReference type="NCBI Taxonomy" id="1504668"/>
    <lineage>
        <taxon>Eukaryota</taxon>
        <taxon>Fungi</taxon>
        <taxon>Dikarya</taxon>
        <taxon>Ascomycota</taxon>
        <taxon>Pezizomycotina</taxon>
        <taxon>Dothideomycetes</taxon>
        <taxon>Pleosporomycetidae</taxon>
        <taxon>Aulographales</taxon>
        <taxon>Rhizodiscinaceae</taxon>
        <taxon>Rhizodiscina</taxon>
    </lineage>
</organism>
<dbReference type="EMBL" id="ML978128">
    <property type="protein sequence ID" value="KAF2097538.1"/>
    <property type="molecule type" value="Genomic_DNA"/>
</dbReference>
<evidence type="ECO:0000259" key="1">
    <source>
        <dbReference type="Pfam" id="PF08719"/>
    </source>
</evidence>
<proteinExistence type="predicted"/>
<dbReference type="NCBIfam" id="TIGR02464">
    <property type="entry name" value="ribofla_fusion"/>
    <property type="match status" value="1"/>
</dbReference>
<dbReference type="Gene3D" id="1.10.357.40">
    <property type="entry name" value="YbiA-like"/>
    <property type="match status" value="1"/>
</dbReference>
<dbReference type="OrthoDB" id="206452at2759"/>
<reference evidence="2" key="1">
    <citation type="journal article" date="2020" name="Stud. Mycol.">
        <title>101 Dothideomycetes genomes: a test case for predicting lifestyles and emergence of pathogens.</title>
        <authorList>
            <person name="Haridas S."/>
            <person name="Albert R."/>
            <person name="Binder M."/>
            <person name="Bloem J."/>
            <person name="Labutti K."/>
            <person name="Salamov A."/>
            <person name="Andreopoulos B."/>
            <person name="Baker S."/>
            <person name="Barry K."/>
            <person name="Bills G."/>
            <person name="Bluhm B."/>
            <person name="Cannon C."/>
            <person name="Castanera R."/>
            <person name="Culley D."/>
            <person name="Daum C."/>
            <person name="Ezra D."/>
            <person name="Gonzalez J."/>
            <person name="Henrissat B."/>
            <person name="Kuo A."/>
            <person name="Liang C."/>
            <person name="Lipzen A."/>
            <person name="Lutzoni F."/>
            <person name="Magnuson J."/>
            <person name="Mondo S."/>
            <person name="Nolan M."/>
            <person name="Ohm R."/>
            <person name="Pangilinan J."/>
            <person name="Park H.-J."/>
            <person name="Ramirez L."/>
            <person name="Alfaro M."/>
            <person name="Sun H."/>
            <person name="Tritt A."/>
            <person name="Yoshinaga Y."/>
            <person name="Zwiers L.-H."/>
            <person name="Turgeon B."/>
            <person name="Goodwin S."/>
            <person name="Spatafora J."/>
            <person name="Crous P."/>
            <person name="Grigoriev I."/>
        </authorList>
    </citation>
    <scope>NUCLEOTIDE SEQUENCE</scope>
    <source>
        <strain evidence="2">CBS 133067</strain>
    </source>
</reference>
<dbReference type="InterPro" id="IPR037238">
    <property type="entry name" value="YbiA-like_sf"/>
</dbReference>
<evidence type="ECO:0000313" key="3">
    <source>
        <dbReference type="Proteomes" id="UP000799772"/>
    </source>
</evidence>
<sequence length="179" mass="20799">MAASSTILGSDQENGPVYFWREFEEPHGYLSQWYECSFEHQGTTYRSTEMWMMVQKAVLFGDEEVAQAIREATTPGEMKALGRKAKGFDRKKWDEHKSRIVEEGNWWKFTVSKEKHQIKEALLATGDREIVEASPEDRIWGIGFHAANAHENRAEWGENLLGLALMNVRRRIREQESHL</sequence>
<feature type="domain" description="NADAR" evidence="1">
    <location>
        <begin position="18"/>
        <end position="173"/>
    </location>
</feature>
<dbReference type="CDD" id="cd15457">
    <property type="entry name" value="NADAR"/>
    <property type="match status" value="1"/>
</dbReference>
<protein>
    <submittedName>
        <fullName evidence="2">DUF1768-domain-containing protein</fullName>
    </submittedName>
</protein>
<keyword evidence="3" id="KW-1185">Reference proteome</keyword>
<evidence type="ECO:0000313" key="2">
    <source>
        <dbReference type="EMBL" id="KAF2097538.1"/>
    </source>
</evidence>
<comment type="caution">
    <text evidence="2">The sequence shown here is derived from an EMBL/GenBank/DDBJ whole genome shotgun (WGS) entry which is preliminary data.</text>
</comment>
<dbReference type="InterPro" id="IPR012816">
    <property type="entry name" value="NADAR"/>
</dbReference>
<gene>
    <name evidence="2" type="ORF">NA57DRAFT_77795</name>
</gene>
<accession>A0A9P4IDX6</accession>
<dbReference type="SUPFAM" id="SSF143990">
    <property type="entry name" value="YbiA-like"/>
    <property type="match status" value="1"/>
</dbReference>
<dbReference type="Proteomes" id="UP000799772">
    <property type="component" value="Unassembled WGS sequence"/>
</dbReference>